<dbReference type="PANTHER" id="PTHR35174">
    <property type="entry name" value="BLL7171 PROTEIN-RELATED"/>
    <property type="match status" value="1"/>
</dbReference>
<dbReference type="STRING" id="137658.SAMN05216186_12045"/>
<reference evidence="3 4" key="1">
    <citation type="submission" date="2016-10" db="EMBL/GenBank/DDBJ databases">
        <authorList>
            <person name="de Groot N.N."/>
        </authorList>
    </citation>
    <scope>NUCLEOTIDE SEQUENCE [LARGE SCALE GENOMIC DNA]</scope>
    <source>
        <strain evidence="3 4">JCM 21544</strain>
    </source>
</reference>
<dbReference type="RefSeq" id="WP_084335580.1">
    <property type="nucleotide sequence ID" value="NZ_FNFD01000020.1"/>
</dbReference>
<dbReference type="EMBL" id="FNFD01000020">
    <property type="protein sequence ID" value="SDL40942.1"/>
    <property type="molecule type" value="Genomic_DNA"/>
</dbReference>
<dbReference type="Pfam" id="PF03795">
    <property type="entry name" value="YCII"/>
    <property type="match status" value="1"/>
</dbReference>
<keyword evidence="4" id="KW-1185">Reference proteome</keyword>
<name>A0A1G9JU89_9PSED</name>
<evidence type="ECO:0000313" key="3">
    <source>
        <dbReference type="EMBL" id="SDL40942.1"/>
    </source>
</evidence>
<gene>
    <name evidence="3" type="ORF">SAMN05216186_12045</name>
</gene>
<dbReference type="InterPro" id="IPR005545">
    <property type="entry name" value="YCII"/>
</dbReference>
<sequence length="118" mass="12832">MKYLCLIYVEERLLDTVPAAELTAIEGVWLDYHASLRQSGRMLAGEALQPAESATTLRLRNGKLSLADGPSVDTREQLAGFYLIDAGDLDDAIRLAARIPQGRVGSIEVRPVRPLGLA</sequence>
<proteinExistence type="inferred from homology"/>
<dbReference type="SUPFAM" id="SSF54909">
    <property type="entry name" value="Dimeric alpha+beta barrel"/>
    <property type="match status" value="1"/>
</dbReference>
<feature type="domain" description="YCII-related" evidence="2">
    <location>
        <begin position="1"/>
        <end position="114"/>
    </location>
</feature>
<organism evidence="3 4">
    <name type="scientific">Pseudomonas indica</name>
    <dbReference type="NCBI Taxonomy" id="137658"/>
    <lineage>
        <taxon>Bacteria</taxon>
        <taxon>Pseudomonadati</taxon>
        <taxon>Pseudomonadota</taxon>
        <taxon>Gammaproteobacteria</taxon>
        <taxon>Pseudomonadales</taxon>
        <taxon>Pseudomonadaceae</taxon>
        <taxon>Pseudomonas</taxon>
    </lineage>
</organism>
<dbReference type="Proteomes" id="UP000198706">
    <property type="component" value="Unassembled WGS sequence"/>
</dbReference>
<dbReference type="Gene3D" id="3.30.70.1060">
    <property type="entry name" value="Dimeric alpha+beta barrel"/>
    <property type="match status" value="1"/>
</dbReference>
<dbReference type="PANTHER" id="PTHR35174:SF3">
    <property type="entry name" value="BLL7171 PROTEIN"/>
    <property type="match status" value="1"/>
</dbReference>
<protein>
    <submittedName>
        <fullName evidence="3">Uncharacterized conserved protein</fullName>
    </submittedName>
</protein>
<comment type="similarity">
    <text evidence="1">Belongs to the YciI family.</text>
</comment>
<evidence type="ECO:0000313" key="4">
    <source>
        <dbReference type="Proteomes" id="UP000198706"/>
    </source>
</evidence>
<evidence type="ECO:0000256" key="1">
    <source>
        <dbReference type="ARBA" id="ARBA00007689"/>
    </source>
</evidence>
<dbReference type="InterPro" id="IPR011008">
    <property type="entry name" value="Dimeric_a/b-barrel"/>
</dbReference>
<accession>A0A1G9JU89</accession>
<evidence type="ECO:0000259" key="2">
    <source>
        <dbReference type="Pfam" id="PF03795"/>
    </source>
</evidence>
<dbReference type="AlphaFoldDB" id="A0A1G9JU89"/>